<keyword evidence="3" id="KW-1185">Reference proteome</keyword>
<evidence type="ECO:0000256" key="1">
    <source>
        <dbReference type="SAM" id="Coils"/>
    </source>
</evidence>
<reference evidence="2 3" key="1">
    <citation type="submission" date="2019-05" db="EMBL/GenBank/DDBJ databases">
        <title>Another draft genome of Portunus trituberculatus and its Hox gene families provides insights of decapod evolution.</title>
        <authorList>
            <person name="Jeong J.-H."/>
            <person name="Song I."/>
            <person name="Kim S."/>
            <person name="Choi T."/>
            <person name="Kim D."/>
            <person name="Ryu S."/>
            <person name="Kim W."/>
        </authorList>
    </citation>
    <scope>NUCLEOTIDE SEQUENCE [LARGE SCALE GENOMIC DNA]</scope>
    <source>
        <tissue evidence="2">Muscle</tissue>
    </source>
</reference>
<protein>
    <submittedName>
        <fullName evidence="2">Dynactin subunit 1</fullName>
    </submittedName>
</protein>
<comment type="caution">
    <text evidence="2">The sequence shown here is derived from an EMBL/GenBank/DDBJ whole genome shotgun (WGS) entry which is preliminary data.</text>
</comment>
<feature type="coiled-coil region" evidence="1">
    <location>
        <begin position="1"/>
        <end position="44"/>
    </location>
</feature>
<evidence type="ECO:0000313" key="3">
    <source>
        <dbReference type="Proteomes" id="UP000324222"/>
    </source>
</evidence>
<evidence type="ECO:0000313" key="2">
    <source>
        <dbReference type="EMBL" id="MPC94619.1"/>
    </source>
</evidence>
<proteinExistence type="predicted"/>
<name>A0A5B7JIG9_PORTR</name>
<dbReference type="OrthoDB" id="2130750at2759"/>
<dbReference type="AlphaFoldDB" id="A0A5B7JIG9"/>
<dbReference type="Proteomes" id="UP000324222">
    <property type="component" value="Unassembled WGS sequence"/>
</dbReference>
<dbReference type="EMBL" id="VSRR010099306">
    <property type="protein sequence ID" value="MPC94619.1"/>
    <property type="molecule type" value="Genomic_DNA"/>
</dbReference>
<sequence length="83" mass="9695">MQTLEDKVAALQAQQEMENLRGEIQDLNEKLETLRVKRAQDKEKLKEGEKMKLQVEQLLEFKSRIMEAQGSHCMKSDNCDNIM</sequence>
<organism evidence="2 3">
    <name type="scientific">Portunus trituberculatus</name>
    <name type="common">Swimming crab</name>
    <name type="synonym">Neptunus trituberculatus</name>
    <dbReference type="NCBI Taxonomy" id="210409"/>
    <lineage>
        <taxon>Eukaryota</taxon>
        <taxon>Metazoa</taxon>
        <taxon>Ecdysozoa</taxon>
        <taxon>Arthropoda</taxon>
        <taxon>Crustacea</taxon>
        <taxon>Multicrustacea</taxon>
        <taxon>Malacostraca</taxon>
        <taxon>Eumalacostraca</taxon>
        <taxon>Eucarida</taxon>
        <taxon>Decapoda</taxon>
        <taxon>Pleocyemata</taxon>
        <taxon>Brachyura</taxon>
        <taxon>Eubrachyura</taxon>
        <taxon>Portunoidea</taxon>
        <taxon>Portunidae</taxon>
        <taxon>Portuninae</taxon>
        <taxon>Portunus</taxon>
    </lineage>
</organism>
<keyword evidence="1" id="KW-0175">Coiled coil</keyword>
<gene>
    <name evidence="2" type="primary">Gl</name>
    <name evidence="2" type="ORF">E2C01_089796</name>
</gene>
<accession>A0A5B7JIG9</accession>